<keyword evidence="2" id="KW-1185">Reference proteome</keyword>
<protein>
    <recommendedName>
        <fullName evidence="3">LAGLIDADG homing endonuclease</fullName>
    </recommendedName>
</protein>
<evidence type="ECO:0008006" key="3">
    <source>
        <dbReference type="Google" id="ProtNLM"/>
    </source>
</evidence>
<gene>
    <name evidence="1" type="ORF">CEXT_753711</name>
</gene>
<comment type="caution">
    <text evidence="1">The sequence shown here is derived from an EMBL/GenBank/DDBJ whole genome shotgun (WGS) entry which is preliminary data.</text>
</comment>
<name>A0AAV4N221_CAEEX</name>
<proteinExistence type="predicted"/>
<organism evidence="1 2">
    <name type="scientific">Caerostris extrusa</name>
    <name type="common">Bark spider</name>
    <name type="synonym">Caerostris bankana</name>
    <dbReference type="NCBI Taxonomy" id="172846"/>
    <lineage>
        <taxon>Eukaryota</taxon>
        <taxon>Metazoa</taxon>
        <taxon>Ecdysozoa</taxon>
        <taxon>Arthropoda</taxon>
        <taxon>Chelicerata</taxon>
        <taxon>Arachnida</taxon>
        <taxon>Araneae</taxon>
        <taxon>Araneomorphae</taxon>
        <taxon>Entelegynae</taxon>
        <taxon>Araneoidea</taxon>
        <taxon>Araneidae</taxon>
        <taxon>Caerostris</taxon>
    </lineage>
</organism>
<evidence type="ECO:0000313" key="1">
    <source>
        <dbReference type="EMBL" id="GIX77696.1"/>
    </source>
</evidence>
<dbReference type="Proteomes" id="UP001054945">
    <property type="component" value="Unassembled WGS sequence"/>
</dbReference>
<evidence type="ECO:0000313" key="2">
    <source>
        <dbReference type="Proteomes" id="UP001054945"/>
    </source>
</evidence>
<reference evidence="1 2" key="1">
    <citation type="submission" date="2021-06" db="EMBL/GenBank/DDBJ databases">
        <title>Caerostris extrusa draft genome.</title>
        <authorList>
            <person name="Kono N."/>
            <person name="Arakawa K."/>
        </authorList>
    </citation>
    <scope>NUCLEOTIDE SEQUENCE [LARGE SCALE GENOMIC DNA]</scope>
</reference>
<sequence>MLFMVFNISGYRTPTNRKPNILKLTLKIDKKAFHAILTPLIEPPTNREPDLLELILKIDKKCFSWCFNISGHRTPTNREPDFLGLTLKIDEKRFSWYIIIWSLP</sequence>
<accession>A0AAV4N221</accession>
<dbReference type="EMBL" id="BPLR01020352">
    <property type="protein sequence ID" value="GIX77696.1"/>
    <property type="molecule type" value="Genomic_DNA"/>
</dbReference>
<dbReference type="AlphaFoldDB" id="A0AAV4N221"/>